<dbReference type="InterPro" id="IPR055536">
    <property type="entry name" value="DUF7112"/>
</dbReference>
<organism evidence="2 3">
    <name type="scientific">Natronosalvus rutilus</name>
    <dbReference type="NCBI Taxonomy" id="2953753"/>
    <lineage>
        <taxon>Archaea</taxon>
        <taxon>Methanobacteriati</taxon>
        <taxon>Methanobacteriota</taxon>
        <taxon>Stenosarchaea group</taxon>
        <taxon>Halobacteria</taxon>
        <taxon>Halobacteriales</taxon>
        <taxon>Natrialbaceae</taxon>
        <taxon>Natronosalvus</taxon>
    </lineage>
</organism>
<name>A0A9E7NC41_9EURY</name>
<dbReference type="Proteomes" id="UP001056855">
    <property type="component" value="Chromosome"/>
</dbReference>
<evidence type="ECO:0000313" key="2">
    <source>
        <dbReference type="EMBL" id="UTF54215.1"/>
    </source>
</evidence>
<dbReference type="Pfam" id="PF23424">
    <property type="entry name" value="DUF7112"/>
    <property type="match status" value="1"/>
</dbReference>
<keyword evidence="3" id="KW-1185">Reference proteome</keyword>
<protein>
    <submittedName>
        <fullName evidence="2">Uncharacterized protein</fullName>
    </submittedName>
</protein>
<accession>A0A9E7NC41</accession>
<reference evidence="2" key="1">
    <citation type="submission" date="2022-06" db="EMBL/GenBank/DDBJ databases">
        <title>Diverse halophilic archaea isolated from saline environments.</title>
        <authorList>
            <person name="Cui H.-L."/>
        </authorList>
    </citation>
    <scope>NUCLEOTIDE SEQUENCE</scope>
    <source>
        <strain evidence="2">WLHS1</strain>
    </source>
</reference>
<gene>
    <name evidence="2" type="ORF">NGM29_02710</name>
</gene>
<proteinExistence type="predicted"/>
<evidence type="ECO:0000313" key="3">
    <source>
        <dbReference type="Proteomes" id="UP001056855"/>
    </source>
</evidence>
<sequence length="147" mass="15829">MTDRISSDNPSVETVRATLAETATGVRIEIPGDESGHFPDEAGQVVRFVLDGTERFGRVDRGLTGGELVVPGLYETPDQARDPRDGVDALLDWIDDHGARRGGSVLLDVVEPDFLYGVRAPGETAVYDAHEPPSTSLQDIAKGLEDQ</sequence>
<evidence type="ECO:0000256" key="1">
    <source>
        <dbReference type="SAM" id="MobiDB-lite"/>
    </source>
</evidence>
<dbReference type="AlphaFoldDB" id="A0A9E7NC41"/>
<dbReference type="KEGG" id="sawl:NGM29_02710"/>
<dbReference type="RefSeq" id="WP_254158766.1">
    <property type="nucleotide sequence ID" value="NZ_CP100355.1"/>
</dbReference>
<dbReference type="EMBL" id="CP100355">
    <property type="protein sequence ID" value="UTF54215.1"/>
    <property type="molecule type" value="Genomic_DNA"/>
</dbReference>
<dbReference type="GeneID" id="73288922"/>
<feature type="region of interest" description="Disordered" evidence="1">
    <location>
        <begin position="126"/>
        <end position="147"/>
    </location>
</feature>